<name>A0A9E8Z9K6_9CYAN</name>
<evidence type="ECO:0000256" key="1">
    <source>
        <dbReference type="ARBA" id="ARBA00000798"/>
    </source>
</evidence>
<evidence type="ECO:0000256" key="3">
    <source>
        <dbReference type="ARBA" id="ARBA00012027"/>
    </source>
</evidence>
<evidence type="ECO:0000313" key="9">
    <source>
        <dbReference type="Proteomes" id="UP001163152"/>
    </source>
</evidence>
<dbReference type="GO" id="GO:0016042">
    <property type="term" value="P:lipid catabolic process"/>
    <property type="evidence" value="ECO:0007669"/>
    <property type="project" value="UniProtKB-KW"/>
</dbReference>
<dbReference type="GO" id="GO:0004630">
    <property type="term" value="F:phospholipase D activity"/>
    <property type="evidence" value="ECO:0007669"/>
    <property type="project" value="UniProtKB-EC"/>
</dbReference>
<accession>A0A9E8Z9K6</accession>
<sequence length="231" mass="26292">MPPLTLKQRLAKTLEDAVLSNDEKRALEFVFANLELTDAQRLHIRQLAFDLASEALTKARPQAVLQWFNAVTLLLTPSVSSSLIAEAWFSPHNNCAERIVRLLDAAQREVDICIFTVTDNRLSEAILETHQRGVSIRIISDNDKAFDRGSDIMFLHTNGISVRVDRSEFHMHHKFAVFDRQILLTGSYNWTVGAARDNQENFLITSDPRLVQAYQGEFERLWQKLANTSAL</sequence>
<organism evidence="8 9">
    <name type="scientific">Thermocoleostomius sinensis A174</name>
    <dbReference type="NCBI Taxonomy" id="2016057"/>
    <lineage>
        <taxon>Bacteria</taxon>
        <taxon>Bacillati</taxon>
        <taxon>Cyanobacteriota</taxon>
        <taxon>Cyanophyceae</taxon>
        <taxon>Oculatellales</taxon>
        <taxon>Oculatellaceae</taxon>
        <taxon>Thermocoleostomius</taxon>
    </lineage>
</organism>
<evidence type="ECO:0000313" key="8">
    <source>
        <dbReference type="EMBL" id="WAL59064.1"/>
    </source>
</evidence>
<dbReference type="Gene3D" id="3.30.870.10">
    <property type="entry name" value="Endonuclease Chain A"/>
    <property type="match status" value="1"/>
</dbReference>
<keyword evidence="4" id="KW-0378">Hydrolase</keyword>
<dbReference type="InterPro" id="IPR001736">
    <property type="entry name" value="PLipase_D/transphosphatidylase"/>
</dbReference>
<keyword evidence="5" id="KW-0442">Lipid degradation</keyword>
<dbReference type="InterPro" id="IPR025202">
    <property type="entry name" value="PLD-like_dom"/>
</dbReference>
<evidence type="ECO:0000259" key="7">
    <source>
        <dbReference type="PROSITE" id="PS50035"/>
    </source>
</evidence>
<dbReference type="PANTHER" id="PTHR43856:SF1">
    <property type="entry name" value="MITOCHONDRIAL CARDIOLIPIN HYDROLASE"/>
    <property type="match status" value="1"/>
</dbReference>
<proteinExistence type="inferred from homology"/>
<dbReference type="AlphaFoldDB" id="A0A9E8Z9K6"/>
<comment type="similarity">
    <text evidence="2">Belongs to the phospholipase D family.</text>
</comment>
<keyword evidence="6" id="KW-0443">Lipid metabolism</keyword>
<dbReference type="SUPFAM" id="SSF56024">
    <property type="entry name" value="Phospholipase D/nuclease"/>
    <property type="match status" value="1"/>
</dbReference>
<protein>
    <recommendedName>
        <fullName evidence="3">phospholipase D</fullName>
        <ecNumber evidence="3">3.1.4.4</ecNumber>
    </recommendedName>
</protein>
<comment type="catalytic activity">
    <reaction evidence="1">
        <text>a 1,2-diacyl-sn-glycero-3-phosphocholine + H2O = a 1,2-diacyl-sn-glycero-3-phosphate + choline + H(+)</text>
        <dbReference type="Rhea" id="RHEA:14445"/>
        <dbReference type="ChEBI" id="CHEBI:15354"/>
        <dbReference type="ChEBI" id="CHEBI:15377"/>
        <dbReference type="ChEBI" id="CHEBI:15378"/>
        <dbReference type="ChEBI" id="CHEBI:57643"/>
        <dbReference type="ChEBI" id="CHEBI:58608"/>
        <dbReference type="EC" id="3.1.4.4"/>
    </reaction>
</comment>
<dbReference type="Pfam" id="PF13091">
    <property type="entry name" value="PLDc_2"/>
    <property type="match status" value="1"/>
</dbReference>
<dbReference type="KEGG" id="tsin:OXH18_18055"/>
<reference evidence="8" key="1">
    <citation type="submission" date="2022-12" db="EMBL/GenBank/DDBJ databases">
        <title>Polyphasic identification of a Novel Hot-Spring Cyanobacterium Ocullathermofonsia sinensis gen nov. sp. nov. and Genomic Insights on its Adaptations to the Thermal Habitat.</title>
        <authorList>
            <person name="Daroch M."/>
            <person name="Tang J."/>
            <person name="Jiang Y."/>
        </authorList>
    </citation>
    <scope>NUCLEOTIDE SEQUENCE</scope>
    <source>
        <strain evidence="8">PKUAC-SCTA174</strain>
    </source>
</reference>
<evidence type="ECO:0000256" key="6">
    <source>
        <dbReference type="ARBA" id="ARBA00023098"/>
    </source>
</evidence>
<dbReference type="GO" id="GO:0016891">
    <property type="term" value="F:RNA endonuclease activity producing 5'-phosphomonoesters, hydrolytic mechanism"/>
    <property type="evidence" value="ECO:0007669"/>
    <property type="project" value="TreeGrafter"/>
</dbReference>
<evidence type="ECO:0000256" key="4">
    <source>
        <dbReference type="ARBA" id="ARBA00022801"/>
    </source>
</evidence>
<evidence type="ECO:0000256" key="5">
    <source>
        <dbReference type="ARBA" id="ARBA00022963"/>
    </source>
</evidence>
<keyword evidence="9" id="KW-1185">Reference proteome</keyword>
<feature type="domain" description="PLD phosphodiesterase" evidence="7">
    <location>
        <begin position="167"/>
        <end position="194"/>
    </location>
</feature>
<dbReference type="RefSeq" id="WP_268608621.1">
    <property type="nucleotide sequence ID" value="NZ_CP113797.1"/>
</dbReference>
<dbReference type="EMBL" id="CP113797">
    <property type="protein sequence ID" value="WAL59064.1"/>
    <property type="molecule type" value="Genomic_DNA"/>
</dbReference>
<dbReference type="InterPro" id="IPR051406">
    <property type="entry name" value="PLD_domain"/>
</dbReference>
<dbReference type="EC" id="3.1.4.4" evidence="3"/>
<dbReference type="Proteomes" id="UP001163152">
    <property type="component" value="Chromosome"/>
</dbReference>
<dbReference type="PANTHER" id="PTHR43856">
    <property type="entry name" value="CARDIOLIPIN HYDROLASE"/>
    <property type="match status" value="1"/>
</dbReference>
<dbReference type="PROSITE" id="PS50035">
    <property type="entry name" value="PLD"/>
    <property type="match status" value="1"/>
</dbReference>
<dbReference type="CDD" id="cd09171">
    <property type="entry name" value="PLDc_vPLD6_like"/>
    <property type="match status" value="1"/>
</dbReference>
<gene>
    <name evidence="8" type="ORF">OXH18_18055</name>
</gene>
<evidence type="ECO:0000256" key="2">
    <source>
        <dbReference type="ARBA" id="ARBA00008664"/>
    </source>
</evidence>
<dbReference type="GO" id="GO:0006793">
    <property type="term" value="P:phosphorus metabolic process"/>
    <property type="evidence" value="ECO:0007669"/>
    <property type="project" value="UniProtKB-ARBA"/>
</dbReference>